<evidence type="ECO:0000256" key="4">
    <source>
        <dbReference type="ARBA" id="ARBA00022833"/>
    </source>
</evidence>
<dbReference type="Pfam" id="PF24827">
    <property type="entry name" value="AstE_AspA_cat"/>
    <property type="match status" value="1"/>
</dbReference>
<dbReference type="EMBL" id="VUNH01000008">
    <property type="protein sequence ID" value="MST55953.1"/>
    <property type="molecule type" value="Genomic_DNA"/>
</dbReference>
<reference evidence="6 7" key="1">
    <citation type="submission" date="2019-08" db="EMBL/GenBank/DDBJ databases">
        <title>In-depth cultivation of the pig gut microbiome towards novel bacterial diversity and tailored functional studies.</title>
        <authorList>
            <person name="Wylensek D."/>
            <person name="Hitch T.C.A."/>
            <person name="Clavel T."/>
        </authorList>
    </citation>
    <scope>NUCLEOTIDE SEQUENCE [LARGE SCALE GENOMIC DNA]</scope>
    <source>
        <strain evidence="6 7">SM-530-WT-4B</strain>
    </source>
</reference>
<dbReference type="InterPro" id="IPR055438">
    <property type="entry name" value="AstE_AspA_cat"/>
</dbReference>
<keyword evidence="7" id="KW-1185">Reference proteome</keyword>
<dbReference type="GO" id="GO:0046872">
    <property type="term" value="F:metal ion binding"/>
    <property type="evidence" value="ECO:0007669"/>
    <property type="project" value="UniProtKB-KW"/>
</dbReference>
<organism evidence="6 7">
    <name type="scientific">Pyramidobacter porci</name>
    <dbReference type="NCBI Taxonomy" id="2605789"/>
    <lineage>
        <taxon>Bacteria</taxon>
        <taxon>Thermotogati</taxon>
        <taxon>Synergistota</taxon>
        <taxon>Synergistia</taxon>
        <taxon>Synergistales</taxon>
        <taxon>Dethiosulfovibrionaceae</taxon>
        <taxon>Pyramidobacter</taxon>
    </lineage>
</organism>
<dbReference type="Proteomes" id="UP000473699">
    <property type="component" value="Unassembled WGS sequence"/>
</dbReference>
<dbReference type="GO" id="GO:0016788">
    <property type="term" value="F:hydrolase activity, acting on ester bonds"/>
    <property type="evidence" value="ECO:0007669"/>
    <property type="project" value="InterPro"/>
</dbReference>
<proteinExistence type="predicted"/>
<dbReference type="SUPFAM" id="SSF53187">
    <property type="entry name" value="Zn-dependent exopeptidases"/>
    <property type="match status" value="1"/>
</dbReference>
<protein>
    <submittedName>
        <fullName evidence="6">Succinylglutamate desuccinylase</fullName>
    </submittedName>
</protein>
<evidence type="ECO:0000313" key="6">
    <source>
        <dbReference type="EMBL" id="MST55953.1"/>
    </source>
</evidence>
<keyword evidence="4" id="KW-0862">Zinc</keyword>
<feature type="domain" description="Succinylglutamate desuccinylase/Aspartoacylase catalytic" evidence="5">
    <location>
        <begin position="78"/>
        <end position="243"/>
    </location>
</feature>
<evidence type="ECO:0000256" key="1">
    <source>
        <dbReference type="ARBA" id="ARBA00001947"/>
    </source>
</evidence>
<evidence type="ECO:0000313" key="7">
    <source>
        <dbReference type="Proteomes" id="UP000473699"/>
    </source>
</evidence>
<comment type="caution">
    <text evidence="6">The sequence shown here is derived from an EMBL/GenBank/DDBJ whole genome shotgun (WGS) entry which is preliminary data.</text>
</comment>
<evidence type="ECO:0000256" key="3">
    <source>
        <dbReference type="ARBA" id="ARBA00022801"/>
    </source>
</evidence>
<dbReference type="AlphaFoldDB" id="A0A6L5YCY7"/>
<dbReference type="RefSeq" id="WP_154529043.1">
    <property type="nucleotide sequence ID" value="NZ_JAXDZJ010000162.1"/>
</dbReference>
<evidence type="ECO:0000259" key="5">
    <source>
        <dbReference type="Pfam" id="PF24827"/>
    </source>
</evidence>
<name>A0A6L5YCY7_9BACT</name>
<comment type="cofactor">
    <cofactor evidence="1">
        <name>Zn(2+)</name>
        <dbReference type="ChEBI" id="CHEBI:29105"/>
    </cofactor>
</comment>
<evidence type="ECO:0000256" key="2">
    <source>
        <dbReference type="ARBA" id="ARBA00022723"/>
    </source>
</evidence>
<keyword evidence="3" id="KW-0378">Hydrolase</keyword>
<accession>A0A6L5YCY7</accession>
<dbReference type="Gene3D" id="3.40.630.10">
    <property type="entry name" value="Zn peptidases"/>
    <property type="match status" value="2"/>
</dbReference>
<gene>
    <name evidence="6" type="ORF">FYJ74_07915</name>
</gene>
<sequence>MDKRVFSSDNLVKSLCAFAILGGLFVASRKIFIESRQQFPIYPSAALTRIARLSEYFDGVRGTTADGEVYVFDSGMPGASILILGGTHNDEPSGHVAAIAMIENLHVKKGRIFIVPRANPSGLTHTTPLEGFFDRYYVDTPNGKRWFKFGSRYTNPIYQWPDPDIFVHHQSLQSMAGEESRNLNRCWPGRPDGTYTEKLAYAYMELMRKEKIDLAADFHEAPLEYFLINAICYPEKSSKVALGAEFNLSMEDLQYTMEASPGNLHGFFHREVGDYSSTTMPFLMETPNPSQGRFHGKMTNDLIVTGQDTNYIKAGKLGRLFVDMDENGWPLSLRVARQIKSAEEIINSFNELYPDRAIEAEGIPPYREIVEKGVGAFLHAPEK</sequence>
<keyword evidence="2" id="KW-0479">Metal-binding</keyword>